<dbReference type="Proteomes" id="UP000430508">
    <property type="component" value="Chromosome"/>
</dbReference>
<evidence type="ECO:0000313" key="1">
    <source>
        <dbReference type="EMBL" id="QGZ99292.1"/>
    </source>
</evidence>
<dbReference type="Pfam" id="PF13707">
    <property type="entry name" value="RloB"/>
    <property type="match status" value="1"/>
</dbReference>
<dbReference type="RefSeq" id="WP_021315795.1">
    <property type="nucleotide sequence ID" value="NZ_CP046996.1"/>
</dbReference>
<dbReference type="InterPro" id="IPR025591">
    <property type="entry name" value="RloB"/>
</dbReference>
<evidence type="ECO:0000313" key="2">
    <source>
        <dbReference type="Proteomes" id="UP000430508"/>
    </source>
</evidence>
<reference evidence="1 2" key="1">
    <citation type="submission" date="2019-12" db="EMBL/GenBank/DDBJ databases">
        <title>Sequence classification of anaerobic respiratory reductive dehalogenases: First we see many, then we see few.</title>
        <authorList>
            <person name="Molenda O."/>
            <person name="Puentes Jacome L.A."/>
            <person name="Cao X."/>
            <person name="Nesbo C.L."/>
            <person name="Tang S."/>
            <person name="Morson N."/>
            <person name="Patron J."/>
            <person name="Lomheim L."/>
            <person name="Wishart D.S."/>
            <person name="Edwards E.A."/>
        </authorList>
    </citation>
    <scope>NUCLEOTIDE SEQUENCE [LARGE SCALE GENOMIC DNA]</scope>
    <source>
        <strain evidence="1 2">12DCA</strain>
    </source>
</reference>
<sequence length="310" mass="36341">MRIPKKFGERTTHFSATQNEKRKYILVYEGQETEVQYFQGIIDNRSEIGIAPIIDLLPLLRSIPQESHSHPNRILNLIEEHIENYDSAKVLIDKVIDYCSENSSIDDSGSYTLRSLEEDMKCCLDEICHLSLADKIPDKKSVIAELVKYIESRLDLTNQIEDIINYIEEQQILYIKDWDYICMIIDRDKGNIKGSQYEQILEKCREKSLRLFVTNPTFEFWLLLHSPKVFEYDPMELLANPKNGKKRLLEKTLSDIFKGYRKEYIKFDRFMPYIRTAIANEKKFCENVFGLKDKLGSNVGELLAECILKE</sequence>
<dbReference type="AlphaFoldDB" id="A0A857DEQ6"/>
<name>A0A857DEQ6_9FIRM</name>
<evidence type="ECO:0008006" key="3">
    <source>
        <dbReference type="Google" id="ProtNLM"/>
    </source>
</evidence>
<proteinExistence type="predicted"/>
<organism evidence="1 2">
    <name type="scientific">Dehalobacter restrictus</name>
    <dbReference type="NCBI Taxonomy" id="55583"/>
    <lineage>
        <taxon>Bacteria</taxon>
        <taxon>Bacillati</taxon>
        <taxon>Bacillota</taxon>
        <taxon>Clostridia</taxon>
        <taxon>Eubacteriales</taxon>
        <taxon>Desulfitobacteriaceae</taxon>
        <taxon>Dehalobacter</taxon>
    </lineage>
</organism>
<gene>
    <name evidence="1" type="ORF">GQ588_00700</name>
</gene>
<protein>
    <recommendedName>
        <fullName evidence="3">RloB-like protein</fullName>
    </recommendedName>
</protein>
<accession>A0A857DEQ6</accession>
<dbReference type="EMBL" id="CP046996">
    <property type="protein sequence ID" value="QGZ99292.1"/>
    <property type="molecule type" value="Genomic_DNA"/>
</dbReference>